<reference evidence="5" key="1">
    <citation type="submission" date="2023-07" db="EMBL/GenBank/DDBJ databases">
        <title>Characterization of virulence traits, antimicrobial resistance genes carried by mobile genetic elements and competence in Streptococcus suis strains isolated in France.</title>
        <authorList>
            <person name="Dechene-Tempier M."/>
            <person name="Marois-Crehan C."/>
            <person name="De Boisseson C."/>
            <person name="Lucas P."/>
            <person name="Bougeard S."/>
            <person name="Libante V."/>
            <person name="Payot S."/>
        </authorList>
    </citation>
    <scope>NUCLEOTIDE SEQUENCE</scope>
    <source>
        <strain evidence="5">1551</strain>
    </source>
</reference>
<dbReference type="PANTHER" id="PTHR30408:SF12">
    <property type="entry name" value="TYPE I RESTRICTION ENZYME MJAVIII SPECIFICITY SUBUNIT"/>
    <property type="match status" value="1"/>
</dbReference>
<dbReference type="InterPro" id="IPR052021">
    <property type="entry name" value="Type-I_RS_S_subunit"/>
</dbReference>
<comment type="similarity">
    <text evidence="1">Belongs to the type-I restriction system S methylase family.</text>
</comment>
<dbReference type="GO" id="GO:0016787">
    <property type="term" value="F:hydrolase activity"/>
    <property type="evidence" value="ECO:0007669"/>
    <property type="project" value="UniProtKB-KW"/>
</dbReference>
<feature type="non-terminal residue" evidence="5">
    <location>
        <position position="1"/>
    </location>
</feature>
<proteinExistence type="inferred from homology"/>
<protein>
    <submittedName>
        <fullName evidence="5">Restriction endonuclease subunit S</fullName>
        <ecNumber evidence="5">3.1.21.-</ecNumber>
    </submittedName>
</protein>
<evidence type="ECO:0000313" key="5">
    <source>
        <dbReference type="EMBL" id="MDW8646415.1"/>
    </source>
</evidence>
<dbReference type="AlphaFoldDB" id="A0AAJ2PGU1"/>
<dbReference type="Gene3D" id="1.10.287.1120">
    <property type="entry name" value="Bipartite methylase S protein"/>
    <property type="match status" value="1"/>
</dbReference>
<sequence length="55" mass="6351">SYSDFSTLNFVIPTLPEQSAIGSFFSDLDQLITLHQRQLDHLKLLKKALLQQMFI</sequence>
<evidence type="ECO:0000313" key="6">
    <source>
        <dbReference type="Proteomes" id="UP001276229"/>
    </source>
</evidence>
<keyword evidence="5" id="KW-0540">Nuclease</keyword>
<dbReference type="GO" id="GO:0009307">
    <property type="term" value="P:DNA restriction-modification system"/>
    <property type="evidence" value="ECO:0007669"/>
    <property type="project" value="UniProtKB-KW"/>
</dbReference>
<dbReference type="EMBL" id="JAUTFL010000024">
    <property type="protein sequence ID" value="MDW8646415.1"/>
    <property type="molecule type" value="Genomic_DNA"/>
</dbReference>
<dbReference type="GO" id="GO:0004519">
    <property type="term" value="F:endonuclease activity"/>
    <property type="evidence" value="ECO:0007669"/>
    <property type="project" value="UniProtKB-KW"/>
</dbReference>
<dbReference type="Pfam" id="PF01420">
    <property type="entry name" value="Methylase_S"/>
    <property type="match status" value="1"/>
</dbReference>
<name>A0AAJ2PGU1_STRSU</name>
<keyword evidence="5" id="KW-0255">Endonuclease</keyword>
<accession>A0AAJ2PGU1</accession>
<organism evidence="5 6">
    <name type="scientific">Streptococcus suis</name>
    <dbReference type="NCBI Taxonomy" id="1307"/>
    <lineage>
        <taxon>Bacteria</taxon>
        <taxon>Bacillati</taxon>
        <taxon>Bacillota</taxon>
        <taxon>Bacilli</taxon>
        <taxon>Lactobacillales</taxon>
        <taxon>Streptococcaceae</taxon>
        <taxon>Streptococcus</taxon>
    </lineage>
</organism>
<dbReference type="PANTHER" id="PTHR30408">
    <property type="entry name" value="TYPE-1 RESTRICTION ENZYME ECOKI SPECIFICITY PROTEIN"/>
    <property type="match status" value="1"/>
</dbReference>
<dbReference type="Gene3D" id="3.90.220.20">
    <property type="entry name" value="DNA methylase specificity domains"/>
    <property type="match status" value="1"/>
</dbReference>
<dbReference type="InterPro" id="IPR044946">
    <property type="entry name" value="Restrct_endonuc_typeI_TRD_sf"/>
</dbReference>
<dbReference type="InterPro" id="IPR000055">
    <property type="entry name" value="Restrct_endonuc_typeI_TRD"/>
</dbReference>
<comment type="caution">
    <text evidence="5">The sequence shown here is derived from an EMBL/GenBank/DDBJ whole genome shotgun (WGS) entry which is preliminary data.</text>
</comment>
<gene>
    <name evidence="5" type="ORF">Q7V66_09770</name>
</gene>
<keyword evidence="2" id="KW-0680">Restriction system</keyword>
<dbReference type="Proteomes" id="UP001276229">
    <property type="component" value="Unassembled WGS sequence"/>
</dbReference>
<evidence type="ECO:0000256" key="2">
    <source>
        <dbReference type="ARBA" id="ARBA00022747"/>
    </source>
</evidence>
<evidence type="ECO:0000256" key="3">
    <source>
        <dbReference type="ARBA" id="ARBA00023125"/>
    </source>
</evidence>
<dbReference type="SUPFAM" id="SSF116734">
    <property type="entry name" value="DNA methylase specificity domain"/>
    <property type="match status" value="1"/>
</dbReference>
<feature type="domain" description="Type I restriction modification DNA specificity" evidence="4">
    <location>
        <begin position="3"/>
        <end position="43"/>
    </location>
</feature>
<evidence type="ECO:0000256" key="1">
    <source>
        <dbReference type="ARBA" id="ARBA00010923"/>
    </source>
</evidence>
<dbReference type="EC" id="3.1.21.-" evidence="5"/>
<dbReference type="GO" id="GO:0003677">
    <property type="term" value="F:DNA binding"/>
    <property type="evidence" value="ECO:0007669"/>
    <property type="project" value="UniProtKB-KW"/>
</dbReference>
<evidence type="ECO:0000259" key="4">
    <source>
        <dbReference type="Pfam" id="PF01420"/>
    </source>
</evidence>
<keyword evidence="3" id="KW-0238">DNA-binding</keyword>
<keyword evidence="5" id="KW-0378">Hydrolase</keyword>